<dbReference type="RefSeq" id="WP_320004336.1">
    <property type="nucleotide sequence ID" value="NZ_JAUHJS010000004.1"/>
</dbReference>
<comment type="caution">
    <text evidence="1">The sequence shown here is derived from an EMBL/GenBank/DDBJ whole genome shotgun (WGS) entry which is preliminary data.</text>
</comment>
<dbReference type="InterPro" id="IPR045767">
    <property type="entry name" value="DUF6134"/>
</dbReference>
<sequence length="195" mass="22306">MARAALLVFLIFSIGELQAQSLQHYRMEVAGIQIGTLEARQVIHGNTMELFLNSEVSIRLVGQIQIALKTHEVYKDGILQQATVISTHNDTEYLSETLLVDGVYRINCQSRDYSYRASHLHPIRMTTTLLYFDEPSAGEMVYTPHYGLFTAVEKRGENSYSIRTVSNKQKLDYRQGVLQEVELVNRIKNVIIRKI</sequence>
<dbReference type="Pfam" id="PF19630">
    <property type="entry name" value="DUF6134"/>
    <property type="match status" value="1"/>
</dbReference>
<accession>A0ABT8F6F1</accession>
<dbReference type="EMBL" id="JAUHJS010000004">
    <property type="protein sequence ID" value="MDN4165806.1"/>
    <property type="molecule type" value="Genomic_DNA"/>
</dbReference>
<proteinExistence type="predicted"/>
<gene>
    <name evidence="1" type="ORF">QWY31_09845</name>
</gene>
<dbReference type="Proteomes" id="UP001168552">
    <property type="component" value="Unassembled WGS sequence"/>
</dbReference>
<evidence type="ECO:0000313" key="1">
    <source>
        <dbReference type="EMBL" id="MDN4165806.1"/>
    </source>
</evidence>
<evidence type="ECO:0000313" key="2">
    <source>
        <dbReference type="Proteomes" id="UP001168552"/>
    </source>
</evidence>
<name>A0ABT8F6F1_9BACT</name>
<protein>
    <submittedName>
        <fullName evidence="1">Uncharacterized protein</fullName>
    </submittedName>
</protein>
<keyword evidence="2" id="KW-1185">Reference proteome</keyword>
<organism evidence="1 2">
    <name type="scientific">Shiella aurantiaca</name>
    <dbReference type="NCBI Taxonomy" id="3058365"/>
    <lineage>
        <taxon>Bacteria</taxon>
        <taxon>Pseudomonadati</taxon>
        <taxon>Bacteroidota</taxon>
        <taxon>Cytophagia</taxon>
        <taxon>Cytophagales</taxon>
        <taxon>Shiellaceae</taxon>
        <taxon>Shiella</taxon>
    </lineage>
</organism>
<reference evidence="1" key="1">
    <citation type="submission" date="2023-06" db="EMBL/GenBank/DDBJ databases">
        <title>Cytophagales bacterium Strain LB-30, isolated from soil.</title>
        <authorList>
            <person name="Liu B."/>
        </authorList>
    </citation>
    <scope>NUCLEOTIDE SEQUENCE</scope>
    <source>
        <strain evidence="1">LB-30</strain>
    </source>
</reference>